<gene>
    <name evidence="1" type="ORF">TVY486_0705160</name>
</gene>
<dbReference type="VEuPathDB" id="TriTrypDB:TvY486_0705160"/>
<organism evidence="1">
    <name type="scientific">Trypanosoma vivax (strain Y486)</name>
    <dbReference type="NCBI Taxonomy" id="1055687"/>
    <lineage>
        <taxon>Eukaryota</taxon>
        <taxon>Discoba</taxon>
        <taxon>Euglenozoa</taxon>
        <taxon>Kinetoplastea</taxon>
        <taxon>Metakinetoplastina</taxon>
        <taxon>Trypanosomatida</taxon>
        <taxon>Trypanosomatidae</taxon>
        <taxon>Trypanosoma</taxon>
        <taxon>Duttonella</taxon>
    </lineage>
</organism>
<accession>G0TYY6</accession>
<reference evidence="1" key="1">
    <citation type="journal article" date="2012" name="Proc. Natl. Acad. Sci. U.S.A.">
        <title>Antigenic diversity is generated by distinct evolutionary mechanisms in African trypanosome species.</title>
        <authorList>
            <person name="Jackson A.P."/>
            <person name="Berry A."/>
            <person name="Aslett M."/>
            <person name="Allison H.C."/>
            <person name="Burton P."/>
            <person name="Vavrova-Anderson J."/>
            <person name="Brown R."/>
            <person name="Browne H."/>
            <person name="Corton N."/>
            <person name="Hauser H."/>
            <person name="Gamble J."/>
            <person name="Gilderthorp R."/>
            <person name="Marcello L."/>
            <person name="McQuillan J."/>
            <person name="Otto T.D."/>
            <person name="Quail M.A."/>
            <person name="Sanders M.J."/>
            <person name="van Tonder A."/>
            <person name="Ginger M.L."/>
            <person name="Field M.C."/>
            <person name="Barry J.D."/>
            <person name="Hertz-Fowler C."/>
            <person name="Berriman M."/>
        </authorList>
    </citation>
    <scope>NUCLEOTIDE SEQUENCE</scope>
    <source>
        <strain evidence="1">Y486</strain>
    </source>
</reference>
<dbReference type="AlphaFoldDB" id="G0TYY6"/>
<dbReference type="EMBL" id="HE573023">
    <property type="protein sequence ID" value="CCC49189.1"/>
    <property type="molecule type" value="Genomic_DNA"/>
</dbReference>
<name>G0TYY6_TRYVY</name>
<evidence type="ECO:0000313" key="1">
    <source>
        <dbReference type="EMBL" id="CCC49189.1"/>
    </source>
</evidence>
<protein>
    <submittedName>
        <fullName evidence="1">Uncharacterized protein</fullName>
    </submittedName>
</protein>
<proteinExistence type="predicted"/>
<dbReference type="OMA" id="PRNHYLV"/>
<sequence length="298" mass="33807">MSFRLPKKYYLIVHDALRKVLGVDAEISAFVSSLGTFQCHMLVNSSITDPDLATRYSASNVGPASVQNPHCKEALDNKKDGNGSISGHVGEFAVKLQRYLGNCDIVVHRHRLDIVFMDREVLRLALGASRRVINNLTHGSDINQEPDWTRRNRLRISLGYDEDLFTNVCDLSINLSARLLEKWAYDMHWKEDVVVNDEASARLQRERALPPVTYWQAHGYSLSSQYPCNHHVTLAGTIAQNFAKYYGEFPFDNPYCPGEDLNTIGCVGELCESWKQFPVRRFMTEVLLPMGNEPVTQK</sequence>